<reference evidence="7" key="1">
    <citation type="journal article" date="2014" name="Int. J. Syst. Evol. Microbiol.">
        <title>Complete genome sequence of Corynebacterium casei LMG S-19264T (=DSM 44701T), isolated from a smear-ripened cheese.</title>
        <authorList>
            <consortium name="US DOE Joint Genome Institute (JGI-PGF)"/>
            <person name="Walter F."/>
            <person name="Albersmeier A."/>
            <person name="Kalinowski J."/>
            <person name="Ruckert C."/>
        </authorList>
    </citation>
    <scope>NUCLEOTIDE SEQUENCE</scope>
    <source>
        <strain evidence="7">CGMCC 1.12924</strain>
    </source>
</reference>
<evidence type="ECO:0000256" key="5">
    <source>
        <dbReference type="SAM" id="Phobius"/>
    </source>
</evidence>
<keyword evidence="2 5" id="KW-0812">Transmembrane</keyword>
<evidence type="ECO:0000256" key="2">
    <source>
        <dbReference type="ARBA" id="ARBA00022692"/>
    </source>
</evidence>
<dbReference type="InterPro" id="IPR010445">
    <property type="entry name" value="LapA_dom"/>
</dbReference>
<dbReference type="GO" id="GO:0005886">
    <property type="term" value="C:plasma membrane"/>
    <property type="evidence" value="ECO:0007669"/>
    <property type="project" value="InterPro"/>
</dbReference>
<protein>
    <recommendedName>
        <fullName evidence="6">Lipopolysaccharide assembly protein A domain-containing protein</fullName>
    </recommendedName>
</protein>
<evidence type="ECO:0000313" key="7">
    <source>
        <dbReference type="EMBL" id="GGD93596.1"/>
    </source>
</evidence>
<accession>A0A8J2YAH7</accession>
<keyword evidence="4 5" id="KW-0472">Membrane</keyword>
<feature type="domain" description="Lipopolysaccharide assembly protein A" evidence="6">
    <location>
        <begin position="22"/>
        <end position="61"/>
    </location>
</feature>
<keyword evidence="1" id="KW-1003">Cell membrane</keyword>
<sequence length="80" mass="9016">MRILKKTILFLFLLVVVIFAIQNSQTTNIEFFNWGMTLPVSIVVILIYLLGMTTGGLLSSVIRKLMTNEDPKAVNDSKIE</sequence>
<dbReference type="Pfam" id="PF06305">
    <property type="entry name" value="LapA_dom"/>
    <property type="match status" value="1"/>
</dbReference>
<dbReference type="EMBL" id="BMGK01000006">
    <property type="protein sequence ID" value="GGD93596.1"/>
    <property type="molecule type" value="Genomic_DNA"/>
</dbReference>
<dbReference type="Proteomes" id="UP000652231">
    <property type="component" value="Unassembled WGS sequence"/>
</dbReference>
<evidence type="ECO:0000256" key="4">
    <source>
        <dbReference type="ARBA" id="ARBA00023136"/>
    </source>
</evidence>
<comment type="caution">
    <text evidence="7">The sequence shown here is derived from an EMBL/GenBank/DDBJ whole genome shotgun (WGS) entry which is preliminary data.</text>
</comment>
<dbReference type="RefSeq" id="WP_188441473.1">
    <property type="nucleotide sequence ID" value="NZ_BMGK01000006.1"/>
</dbReference>
<gene>
    <name evidence="7" type="ORF">GCM10011312_16690</name>
</gene>
<dbReference type="AlphaFoldDB" id="A0A8J2YAH7"/>
<keyword evidence="3 5" id="KW-1133">Transmembrane helix</keyword>
<reference evidence="7" key="2">
    <citation type="submission" date="2020-09" db="EMBL/GenBank/DDBJ databases">
        <authorList>
            <person name="Sun Q."/>
            <person name="Zhou Y."/>
        </authorList>
    </citation>
    <scope>NUCLEOTIDE SEQUENCE</scope>
    <source>
        <strain evidence="7">CGMCC 1.12924</strain>
    </source>
</reference>
<evidence type="ECO:0000259" key="6">
    <source>
        <dbReference type="Pfam" id="PF06305"/>
    </source>
</evidence>
<name>A0A8J2YAH7_9FLAO</name>
<evidence type="ECO:0000256" key="1">
    <source>
        <dbReference type="ARBA" id="ARBA00022475"/>
    </source>
</evidence>
<proteinExistence type="predicted"/>
<keyword evidence="8" id="KW-1185">Reference proteome</keyword>
<evidence type="ECO:0000313" key="8">
    <source>
        <dbReference type="Proteomes" id="UP000652231"/>
    </source>
</evidence>
<evidence type="ECO:0000256" key="3">
    <source>
        <dbReference type="ARBA" id="ARBA00022989"/>
    </source>
</evidence>
<organism evidence="7 8">
    <name type="scientific">Planktosalinus lacus</name>
    <dbReference type="NCBI Taxonomy" id="1526573"/>
    <lineage>
        <taxon>Bacteria</taxon>
        <taxon>Pseudomonadati</taxon>
        <taxon>Bacteroidota</taxon>
        <taxon>Flavobacteriia</taxon>
        <taxon>Flavobacteriales</taxon>
        <taxon>Flavobacteriaceae</taxon>
        <taxon>Planktosalinus</taxon>
    </lineage>
</organism>
<feature type="transmembrane region" description="Helical" evidence="5">
    <location>
        <begin position="40"/>
        <end position="62"/>
    </location>
</feature>